<dbReference type="STRING" id="1618364.UX86_C0032G0009"/>
<keyword evidence="1" id="KW-1133">Transmembrane helix</keyword>
<feature type="transmembrane region" description="Helical" evidence="1">
    <location>
        <begin position="87"/>
        <end position="112"/>
    </location>
</feature>
<reference evidence="2 3" key="1">
    <citation type="journal article" date="2015" name="Nature">
        <title>rRNA introns, odd ribosomes, and small enigmatic genomes across a large radiation of phyla.</title>
        <authorList>
            <person name="Brown C.T."/>
            <person name="Hug L.A."/>
            <person name="Thomas B.C."/>
            <person name="Sharon I."/>
            <person name="Castelle C.J."/>
            <person name="Singh A."/>
            <person name="Wilkins M.J."/>
            <person name="Williams K.H."/>
            <person name="Banfield J.F."/>
        </authorList>
    </citation>
    <scope>NUCLEOTIDE SEQUENCE [LARGE SCALE GENOMIC DNA]</scope>
</reference>
<comment type="caution">
    <text evidence="2">The sequence shown here is derived from an EMBL/GenBank/DDBJ whole genome shotgun (WGS) entry which is preliminary data.</text>
</comment>
<evidence type="ECO:0000313" key="2">
    <source>
        <dbReference type="EMBL" id="KKU63146.1"/>
    </source>
</evidence>
<accession>A0A0G1S1B9</accession>
<feature type="transmembrane region" description="Helical" evidence="1">
    <location>
        <begin position="43"/>
        <end position="67"/>
    </location>
</feature>
<evidence type="ECO:0000256" key="1">
    <source>
        <dbReference type="SAM" id="Phobius"/>
    </source>
</evidence>
<keyword evidence="1" id="KW-0812">Transmembrane</keyword>
<organism evidence="2 3">
    <name type="scientific">Candidatus Amesbacteria bacterium GW2011_GWC1_47_15</name>
    <dbReference type="NCBI Taxonomy" id="1618364"/>
    <lineage>
        <taxon>Bacteria</taxon>
        <taxon>Candidatus Amesiibacteriota</taxon>
    </lineage>
</organism>
<protein>
    <submittedName>
        <fullName evidence="2">Uncharacterized protein</fullName>
    </submittedName>
</protein>
<dbReference type="AlphaFoldDB" id="A0A0G1S1B9"/>
<sequence>MFKLLASTPINIGRIGGIGKLGDTLNETPSTIFTRIARFFSNIIGLLTLAAGLWFIIQIFIAGYNWISAGGDKQQLQLAQKKITNSIMGLFIVVAAYTFIGIIGLFLGLNILNIEIILALLKP</sequence>
<gene>
    <name evidence="2" type="ORF">UX86_C0032G0009</name>
</gene>
<dbReference type="InterPro" id="IPR043993">
    <property type="entry name" value="T4SS_pilin"/>
</dbReference>
<proteinExistence type="predicted"/>
<dbReference type="Proteomes" id="UP000034502">
    <property type="component" value="Unassembled WGS sequence"/>
</dbReference>
<keyword evidence="1" id="KW-0472">Membrane</keyword>
<dbReference type="EMBL" id="LCNU01000032">
    <property type="protein sequence ID" value="KKU63146.1"/>
    <property type="molecule type" value="Genomic_DNA"/>
</dbReference>
<dbReference type="Pfam" id="PF18895">
    <property type="entry name" value="T4SS_pilin"/>
    <property type="match status" value="1"/>
</dbReference>
<name>A0A0G1S1B9_9BACT</name>
<evidence type="ECO:0000313" key="3">
    <source>
        <dbReference type="Proteomes" id="UP000034502"/>
    </source>
</evidence>